<protein>
    <submittedName>
        <fullName evidence="2">Uncharacterized protein</fullName>
    </submittedName>
</protein>
<dbReference type="EMBL" id="CAIX01000022">
    <property type="protein sequence ID" value="CCI41630.1"/>
    <property type="molecule type" value="Genomic_DNA"/>
</dbReference>
<feature type="region of interest" description="Disordered" evidence="1">
    <location>
        <begin position="217"/>
        <end position="245"/>
    </location>
</feature>
<evidence type="ECO:0000313" key="3">
    <source>
        <dbReference type="Proteomes" id="UP000053237"/>
    </source>
</evidence>
<name>A0A024G5N4_9STRA</name>
<comment type="caution">
    <text evidence="2">The sequence shown here is derived from an EMBL/GenBank/DDBJ whole genome shotgun (WGS) entry which is preliminary data.</text>
</comment>
<evidence type="ECO:0000313" key="2">
    <source>
        <dbReference type="EMBL" id="CCI41630.1"/>
    </source>
</evidence>
<organism evidence="2 3">
    <name type="scientific">Albugo candida</name>
    <dbReference type="NCBI Taxonomy" id="65357"/>
    <lineage>
        <taxon>Eukaryota</taxon>
        <taxon>Sar</taxon>
        <taxon>Stramenopiles</taxon>
        <taxon>Oomycota</taxon>
        <taxon>Peronosporomycetes</taxon>
        <taxon>Albuginales</taxon>
        <taxon>Albuginaceae</taxon>
        <taxon>Albugo</taxon>
    </lineage>
</organism>
<gene>
    <name evidence="2" type="ORF">BN9_024140</name>
</gene>
<keyword evidence="3" id="KW-1185">Reference proteome</keyword>
<reference evidence="2 3" key="1">
    <citation type="submission" date="2012-05" db="EMBL/GenBank/DDBJ databases">
        <title>Recombination and specialization in a pathogen metapopulation.</title>
        <authorList>
            <person name="Gardiner A."/>
            <person name="Kemen E."/>
            <person name="Schultz-Larsen T."/>
            <person name="MacLean D."/>
            <person name="Van Oosterhout C."/>
            <person name="Jones J.D.G."/>
        </authorList>
    </citation>
    <scope>NUCLEOTIDE SEQUENCE [LARGE SCALE GENOMIC DNA]</scope>
    <source>
        <strain evidence="2 3">Ac Nc2</strain>
    </source>
</reference>
<evidence type="ECO:0000256" key="1">
    <source>
        <dbReference type="SAM" id="MobiDB-lite"/>
    </source>
</evidence>
<dbReference type="Proteomes" id="UP000053237">
    <property type="component" value="Unassembled WGS sequence"/>
</dbReference>
<dbReference type="InParanoid" id="A0A024G5N4"/>
<feature type="compositionally biased region" description="Low complexity" evidence="1">
    <location>
        <begin position="219"/>
        <end position="228"/>
    </location>
</feature>
<dbReference type="OrthoDB" id="78153at2759"/>
<accession>A0A024G5N4</accession>
<sequence>MTPHVSDGHDAGILHCTEQETIRTEDLHVVARFETVNDVGLTFGETIPFESISAATQDEQNPEGHWIPGVRERLTHLEKFDAMDMETTAVFQLNGKIYSRWYYDWESGANKAQRLMHHVLKAYVFVRIPPKTNEKDSNFSISREAKLKKREIGSGFLRLVTVVLSPKFTVISYRRAPNEATTLKMDHTLCLPTPIPPSSAPSTSDSVSHKRFFGQDYPSISSQDTPSSSKEDTELEHKRRRRRQSSLSESVVKSLSITSDLNYSKLFVEKVLWEHAHGDAVATSKNLCLLYLFVQWTPISSHNWAFENLAQCVNRQHLQDLAHPFRHVADINGISKLFMDSTARVCPYQSSGARMHGFLMPSSAHCQEFSIPPNTPELKALIQVTTQIVLWFHSNENLMWMREFINQRFATTCHKQLLRKSFVTFLALFEKRLQRDVLLNSAFQSLAQITEEITSAVYIHRYYASKRAWVREVMSHPGFIGWHAFVAQVRDVYIANSIQTRLSLFGETSPWHGVWLMHFESFSWKPSEETSVPHFSLFQVLEWLSHLGRIEVALNASNYALWIRSTQNFVSEKNGGMLLILDGKDRVFRLLPNGKSTFMGKADIGDYRGFMTYQTPSTRGRCSSQQIVVSMQCYCWAPYGIDQFSFQTRWQMICTVVNGTSQITVNGSVLYARTLGFFNDCDTTEMRLSEKLRRLENKGHLSPLNPSNQHTHLCEPAKGIPSSRQEHFLWHELASFDFSYQLVT</sequence>
<proteinExistence type="predicted"/>
<dbReference type="AlphaFoldDB" id="A0A024G5N4"/>